<evidence type="ECO:0000313" key="5">
    <source>
        <dbReference type="Proteomes" id="UP000828390"/>
    </source>
</evidence>
<evidence type="ECO:0000313" key="4">
    <source>
        <dbReference type="EMBL" id="KAH3699333.1"/>
    </source>
</evidence>
<sequence>MEDKDKLGGYLIQSEDGELLIVCINEDHEEGSVKQELPEPSMSTSENEEENLVSKVIPDITMIGNLVKPQTDACLAYENSYCTKMDPATVAYHYVPGTSQQSSSVLPETAACEASTSEENIKNKMDDYSNSLVDDDDDDDFDEDDDEGAVGGDTPLAMVIQYLNQHCSGYPELDDEVLSHMTQGDADECIKDIDFQLELIEKACEKFEKIVTRESDIMTDINKRSEITSNQMEKNKTQRIIHPDQGDKNEIGSEQLFENILTINNKCSKKHNTKDSSSKPKQRSAKLRRGLPYCCKCGRDSLVHVDKVFIQCFPEAKSDIMDTRLLSEVYGHFETDKHDPIELLLYILQKYCNESQMVCCCFCGEKLYSIHSIFNHVTTTDSHRHFSSYNHSSCTMLVPEKKHFVCVICCTMKASTIEIISHYRYEHQIEHREQISMFCKASQMYTQKQETIVCNYCETNHEHFNVMMQHIRKQHLIIEPMEYKKRKNPLAPNGAVPVAVSSKETDGNIKKRKTSFICTYCKLRFVFAKDLKDHIEKAHSSS</sequence>
<dbReference type="EMBL" id="JAIWYP010000015">
    <property type="protein sequence ID" value="KAH3699333.1"/>
    <property type="molecule type" value="Genomic_DNA"/>
</dbReference>
<dbReference type="OrthoDB" id="10655715at2759"/>
<feature type="compositionally biased region" description="Acidic residues" evidence="2">
    <location>
        <begin position="133"/>
        <end position="148"/>
    </location>
</feature>
<comment type="caution">
    <text evidence="4">The sequence shown here is derived from an EMBL/GenBank/DDBJ whole genome shotgun (WGS) entry which is preliminary data.</text>
</comment>
<name>A0A9D4BLF6_DREPO</name>
<keyword evidence="1" id="KW-0479">Metal-binding</keyword>
<accession>A0A9D4BLF6</accession>
<feature type="region of interest" description="Disordered" evidence="2">
    <location>
        <begin position="114"/>
        <end position="152"/>
    </location>
</feature>
<evidence type="ECO:0000256" key="1">
    <source>
        <dbReference type="PROSITE-ProRule" id="PRU00042"/>
    </source>
</evidence>
<organism evidence="4 5">
    <name type="scientific">Dreissena polymorpha</name>
    <name type="common">Zebra mussel</name>
    <name type="synonym">Mytilus polymorpha</name>
    <dbReference type="NCBI Taxonomy" id="45954"/>
    <lineage>
        <taxon>Eukaryota</taxon>
        <taxon>Metazoa</taxon>
        <taxon>Spiralia</taxon>
        <taxon>Lophotrochozoa</taxon>
        <taxon>Mollusca</taxon>
        <taxon>Bivalvia</taxon>
        <taxon>Autobranchia</taxon>
        <taxon>Heteroconchia</taxon>
        <taxon>Euheterodonta</taxon>
        <taxon>Imparidentia</taxon>
        <taxon>Neoheterodontei</taxon>
        <taxon>Myida</taxon>
        <taxon>Dreissenoidea</taxon>
        <taxon>Dreissenidae</taxon>
        <taxon>Dreissena</taxon>
    </lineage>
</organism>
<dbReference type="Proteomes" id="UP000828390">
    <property type="component" value="Unassembled WGS sequence"/>
</dbReference>
<reference evidence="4" key="2">
    <citation type="submission" date="2020-11" db="EMBL/GenBank/DDBJ databases">
        <authorList>
            <person name="McCartney M.A."/>
            <person name="Auch B."/>
            <person name="Kono T."/>
            <person name="Mallez S."/>
            <person name="Becker A."/>
            <person name="Gohl D.M."/>
            <person name="Silverstein K.A.T."/>
            <person name="Koren S."/>
            <person name="Bechman K.B."/>
            <person name="Herman A."/>
            <person name="Abrahante J.E."/>
            <person name="Garbe J."/>
        </authorList>
    </citation>
    <scope>NUCLEOTIDE SEQUENCE</scope>
    <source>
        <strain evidence="4">Duluth1</strain>
        <tissue evidence="4">Whole animal</tissue>
    </source>
</reference>
<evidence type="ECO:0000256" key="2">
    <source>
        <dbReference type="SAM" id="MobiDB-lite"/>
    </source>
</evidence>
<evidence type="ECO:0000259" key="3">
    <source>
        <dbReference type="PROSITE" id="PS50157"/>
    </source>
</evidence>
<dbReference type="SMART" id="SM00355">
    <property type="entry name" value="ZnF_C2H2"/>
    <property type="match status" value="4"/>
</dbReference>
<feature type="domain" description="C2H2-type" evidence="3">
    <location>
        <begin position="516"/>
        <end position="542"/>
    </location>
</feature>
<protein>
    <recommendedName>
        <fullName evidence="3">C2H2-type domain-containing protein</fullName>
    </recommendedName>
</protein>
<keyword evidence="1" id="KW-0863">Zinc-finger</keyword>
<reference evidence="4" key="1">
    <citation type="journal article" date="2019" name="bioRxiv">
        <title>The Genome of the Zebra Mussel, Dreissena polymorpha: A Resource for Invasive Species Research.</title>
        <authorList>
            <person name="McCartney M.A."/>
            <person name="Auch B."/>
            <person name="Kono T."/>
            <person name="Mallez S."/>
            <person name="Zhang Y."/>
            <person name="Obille A."/>
            <person name="Becker A."/>
            <person name="Abrahante J.E."/>
            <person name="Garbe J."/>
            <person name="Badalamenti J.P."/>
            <person name="Herman A."/>
            <person name="Mangelson H."/>
            <person name="Liachko I."/>
            <person name="Sullivan S."/>
            <person name="Sone E.D."/>
            <person name="Koren S."/>
            <person name="Silverstein K.A.T."/>
            <person name="Beckman K.B."/>
            <person name="Gohl D.M."/>
        </authorList>
    </citation>
    <scope>NUCLEOTIDE SEQUENCE</scope>
    <source>
        <strain evidence="4">Duluth1</strain>
        <tissue evidence="4">Whole animal</tissue>
    </source>
</reference>
<gene>
    <name evidence="4" type="ORF">DPMN_074289</name>
</gene>
<proteinExistence type="predicted"/>
<keyword evidence="5" id="KW-1185">Reference proteome</keyword>
<dbReference type="GO" id="GO:0008270">
    <property type="term" value="F:zinc ion binding"/>
    <property type="evidence" value="ECO:0007669"/>
    <property type="project" value="UniProtKB-KW"/>
</dbReference>
<dbReference type="AlphaFoldDB" id="A0A9D4BLF6"/>
<dbReference type="PROSITE" id="PS50157">
    <property type="entry name" value="ZINC_FINGER_C2H2_2"/>
    <property type="match status" value="1"/>
</dbReference>
<dbReference type="InterPro" id="IPR013087">
    <property type="entry name" value="Znf_C2H2_type"/>
</dbReference>
<keyword evidence="1" id="KW-0862">Zinc</keyword>
<dbReference type="PROSITE" id="PS00028">
    <property type="entry name" value="ZINC_FINGER_C2H2_1"/>
    <property type="match status" value="1"/>
</dbReference>